<gene>
    <name evidence="1" type="ORF">QR46_1278</name>
</gene>
<proteinExistence type="predicted"/>
<comment type="caution">
    <text evidence="1">The sequence shown here is derived from an EMBL/GenBank/DDBJ whole genome shotgun (WGS) entry which is preliminary data.</text>
</comment>
<organism evidence="1 2">
    <name type="scientific">Giardia duodenalis assemblage B</name>
    <dbReference type="NCBI Taxonomy" id="1394984"/>
    <lineage>
        <taxon>Eukaryota</taxon>
        <taxon>Metamonada</taxon>
        <taxon>Diplomonadida</taxon>
        <taxon>Hexamitidae</taxon>
        <taxon>Giardiinae</taxon>
        <taxon>Giardia</taxon>
    </lineage>
</organism>
<dbReference type="OrthoDB" id="10258350at2759"/>
<dbReference type="VEuPathDB" id="GiardiaDB:QR46_1278"/>
<dbReference type="EMBL" id="JXTI01000025">
    <property type="protein sequence ID" value="KWX14695.1"/>
    <property type="molecule type" value="Genomic_DNA"/>
</dbReference>
<reference evidence="1 2" key="1">
    <citation type="journal article" date="2015" name="Mol. Biochem. Parasitol.">
        <title>Identification of polymorphic genes for use in assemblage B genotyping assays through comparative genomics of multiple assemblage B Giardia duodenalis isolates.</title>
        <authorList>
            <person name="Wielinga C."/>
            <person name="Thompson R.C."/>
            <person name="Monis P."/>
            <person name="Ryan U."/>
        </authorList>
    </citation>
    <scope>NUCLEOTIDE SEQUENCE [LARGE SCALE GENOMIC DNA]</scope>
    <source>
        <strain evidence="1 2">BAH15c1</strain>
    </source>
</reference>
<dbReference type="AlphaFoldDB" id="A0A132NXA1"/>
<sequence length="270" mass="29767">MKSLLLGLRNDLSVLQEKLKHQCTVLSRQLVAVERLTNPGMVLSSGSLKPLPPPYGDQLKAAEDAVIAYLDQKRTGSKNASVEDQSLMPVDPKLPLLTNLISQTCSKYLCQRAARIVDWRASALVPIMEGVLGPVSDSDISEPAWLQVSDGEMESLWSSIATLKTFEHPLARSGTDDEGFLASFLRDVALEQGGFRSFRSRLVLSKDEWKDLIKCLSAEVVETVLGLYKMVEATLEAALLLDLSLQEKMRLVRMATDAISLSLHLTRDEA</sequence>
<name>A0A132NXA1_GIAIN</name>
<accession>A0A132NXA1</accession>
<evidence type="ECO:0000313" key="1">
    <source>
        <dbReference type="EMBL" id="KWX14695.1"/>
    </source>
</evidence>
<evidence type="ECO:0000313" key="2">
    <source>
        <dbReference type="Proteomes" id="UP000070089"/>
    </source>
</evidence>
<dbReference type="Proteomes" id="UP000070089">
    <property type="component" value="Unassembled WGS sequence"/>
</dbReference>
<protein>
    <submittedName>
        <fullName evidence="1">Uncharacterized protein</fullName>
    </submittedName>
</protein>